<reference evidence="2 3" key="3">
    <citation type="journal article" date="2017" name="G3 (Bethesda)">
        <title>Comparative analysis highlights variable genome content of wheat rusts and divergence of the mating loci.</title>
        <authorList>
            <person name="Cuomo C.A."/>
            <person name="Bakkeren G."/>
            <person name="Khalil H.B."/>
            <person name="Panwar V."/>
            <person name="Joly D."/>
            <person name="Linning R."/>
            <person name="Sakthikumar S."/>
            <person name="Song X."/>
            <person name="Adiconis X."/>
            <person name="Fan L."/>
            <person name="Goldberg J.M."/>
            <person name="Levin J.Z."/>
            <person name="Young S."/>
            <person name="Zeng Q."/>
            <person name="Anikster Y."/>
            <person name="Bruce M."/>
            <person name="Wang M."/>
            <person name="Yin C."/>
            <person name="McCallum B."/>
            <person name="Szabo L.J."/>
            <person name="Hulbert S."/>
            <person name="Chen X."/>
            <person name="Fellers J.P."/>
        </authorList>
    </citation>
    <scope>NUCLEOTIDE SEQUENCE</scope>
    <source>
        <strain evidence="2">isolate 1-1 / race 1 (BBBD)</strain>
        <strain evidence="3">Isolate 1-1 / race 1 (BBBD)</strain>
    </source>
</reference>
<keyword evidence="3" id="KW-1185">Reference proteome</keyword>
<protein>
    <submittedName>
        <fullName evidence="1 2">Uncharacterized protein</fullName>
    </submittedName>
</protein>
<dbReference type="EnsemblFungi" id="PTTG_08719-t43_1">
    <property type="protein sequence ID" value="PTTG_08719-t43_1-p1"/>
    <property type="gene ID" value="PTTG_08719"/>
</dbReference>
<gene>
    <name evidence="1" type="ORF">PTTG_08719</name>
</gene>
<proteinExistence type="predicted"/>
<reference evidence="1" key="2">
    <citation type="submission" date="2016-05" db="EMBL/GenBank/DDBJ databases">
        <title>Comparative analysis highlights variable genome content of wheat rusts and divergence of the mating loci.</title>
        <authorList>
            <person name="Cuomo C.A."/>
            <person name="Bakkeren G."/>
            <person name="Szabo L."/>
            <person name="Khalil H."/>
            <person name="Joly D."/>
            <person name="Goldberg J."/>
            <person name="Young S."/>
            <person name="Zeng Q."/>
            <person name="Fellers J."/>
        </authorList>
    </citation>
    <scope>NUCLEOTIDE SEQUENCE [LARGE SCALE GENOMIC DNA]</scope>
    <source>
        <strain evidence="1">1-1 BBBD Race 1</strain>
    </source>
</reference>
<evidence type="ECO:0000313" key="3">
    <source>
        <dbReference type="Proteomes" id="UP000005240"/>
    </source>
</evidence>
<evidence type="ECO:0000313" key="2">
    <source>
        <dbReference type="EnsemblFungi" id="PTTG_08719-t43_1-p1"/>
    </source>
</evidence>
<organism evidence="1">
    <name type="scientific">Puccinia triticina (isolate 1-1 / race 1 (BBBD))</name>
    <name type="common">Brown leaf rust fungus</name>
    <dbReference type="NCBI Taxonomy" id="630390"/>
    <lineage>
        <taxon>Eukaryota</taxon>
        <taxon>Fungi</taxon>
        <taxon>Dikarya</taxon>
        <taxon>Basidiomycota</taxon>
        <taxon>Pucciniomycotina</taxon>
        <taxon>Pucciniomycetes</taxon>
        <taxon>Pucciniales</taxon>
        <taxon>Pucciniaceae</taxon>
        <taxon>Puccinia</taxon>
    </lineage>
</organism>
<reference evidence="2" key="4">
    <citation type="submission" date="2025-05" db="UniProtKB">
        <authorList>
            <consortium name="EnsemblFungi"/>
        </authorList>
    </citation>
    <scope>IDENTIFICATION</scope>
    <source>
        <strain evidence="2">isolate 1-1 / race 1 (BBBD)</strain>
    </source>
</reference>
<evidence type="ECO:0000313" key="1">
    <source>
        <dbReference type="EMBL" id="OAV87282.1"/>
    </source>
</evidence>
<dbReference type="OrthoDB" id="10249888at2759"/>
<sequence length="62" mass="6887">MNPAPVAISPAEALPNLKMYKSPVKGKLTEWAVAKGQVLHKRDGWRTRPIVKIKEPCTHAVQ</sequence>
<name>A0A180G4B5_PUCT1</name>
<dbReference type="AlphaFoldDB" id="A0A180G4B5"/>
<dbReference type="VEuPathDB" id="FungiDB:PTTG_08719"/>
<accession>A0A180G4B5</accession>
<dbReference type="EMBL" id="ADAS02000489">
    <property type="protein sequence ID" value="OAV87282.1"/>
    <property type="molecule type" value="Genomic_DNA"/>
</dbReference>
<reference evidence="1" key="1">
    <citation type="submission" date="2009-11" db="EMBL/GenBank/DDBJ databases">
        <authorList>
            <consortium name="The Broad Institute Genome Sequencing Platform"/>
            <person name="Ward D."/>
            <person name="Feldgarden M."/>
            <person name="Earl A."/>
            <person name="Young S.K."/>
            <person name="Zeng Q."/>
            <person name="Koehrsen M."/>
            <person name="Alvarado L."/>
            <person name="Berlin A."/>
            <person name="Bochicchio J."/>
            <person name="Borenstein D."/>
            <person name="Chapman S.B."/>
            <person name="Chen Z."/>
            <person name="Engels R."/>
            <person name="Freedman E."/>
            <person name="Gellesch M."/>
            <person name="Goldberg J."/>
            <person name="Griggs A."/>
            <person name="Gujja S."/>
            <person name="Heilman E."/>
            <person name="Heiman D."/>
            <person name="Hepburn T."/>
            <person name="Howarth C."/>
            <person name="Jen D."/>
            <person name="Larson L."/>
            <person name="Lewis B."/>
            <person name="Mehta T."/>
            <person name="Park D."/>
            <person name="Pearson M."/>
            <person name="Roberts A."/>
            <person name="Saif S."/>
            <person name="Shea T."/>
            <person name="Shenoy N."/>
            <person name="Sisk P."/>
            <person name="Stolte C."/>
            <person name="Sykes S."/>
            <person name="Thomson T."/>
            <person name="Walk T."/>
            <person name="White J."/>
            <person name="Yandava C."/>
            <person name="Izard J."/>
            <person name="Baranova O.V."/>
            <person name="Blanton J.M."/>
            <person name="Tanner A.C."/>
            <person name="Dewhirst F.E."/>
            <person name="Haas B."/>
            <person name="Nusbaum C."/>
            <person name="Birren B."/>
        </authorList>
    </citation>
    <scope>NUCLEOTIDE SEQUENCE [LARGE SCALE GENOMIC DNA]</scope>
    <source>
        <strain evidence="1">1-1 BBBD Race 1</strain>
    </source>
</reference>
<dbReference type="Proteomes" id="UP000005240">
    <property type="component" value="Unassembled WGS sequence"/>
</dbReference>